<protein>
    <submittedName>
        <fullName evidence="1">Uncharacterized protein</fullName>
    </submittedName>
</protein>
<dbReference type="AlphaFoldDB" id="A0A4P9VEE8"/>
<sequence>MREHLGVETQRQWSDKAIGRTTPVLMGLYSLACVIAKEMRQSTLLQPALTSWYDKKDQATFSDVIAFIRRTIWAEKYFSNSSMSDDFIKLTPNDADTLINQLAMAA</sequence>
<name>A0A4P9VEE8_9GAMM</name>
<dbReference type="Proteomes" id="UP000257039">
    <property type="component" value="Unassembled WGS sequence"/>
</dbReference>
<reference evidence="1 2" key="1">
    <citation type="submission" date="2017-04" db="EMBL/GenBank/DDBJ databases">
        <title>Draft genome sequence of Zooshikella ganghwensis VG4 isolated from Red Sea sediments.</title>
        <authorList>
            <person name="Rehman Z."/>
            <person name="Alam I."/>
            <person name="Kamau A."/>
            <person name="Bajic V."/>
            <person name="Leiknes T."/>
        </authorList>
    </citation>
    <scope>NUCLEOTIDE SEQUENCE [LARGE SCALE GENOMIC DNA]</scope>
    <source>
        <strain evidence="1 2">VG4</strain>
    </source>
</reference>
<dbReference type="EMBL" id="NDXW01000009">
    <property type="protein sequence ID" value="RDH41435.1"/>
    <property type="molecule type" value="Genomic_DNA"/>
</dbReference>
<evidence type="ECO:0000313" key="1">
    <source>
        <dbReference type="EMBL" id="RDH41435.1"/>
    </source>
</evidence>
<accession>A0A4P9VEE8</accession>
<dbReference type="RefSeq" id="WP_094789887.1">
    <property type="nucleotide sequence ID" value="NZ_NDXW01000009.1"/>
</dbReference>
<proteinExistence type="predicted"/>
<keyword evidence="2" id="KW-1185">Reference proteome</keyword>
<comment type="caution">
    <text evidence="1">The sequence shown here is derived from an EMBL/GenBank/DDBJ whole genome shotgun (WGS) entry which is preliminary data.</text>
</comment>
<organism evidence="1 2">
    <name type="scientific">Zooshikella ganghwensis</name>
    <dbReference type="NCBI Taxonomy" id="202772"/>
    <lineage>
        <taxon>Bacteria</taxon>
        <taxon>Pseudomonadati</taxon>
        <taxon>Pseudomonadota</taxon>
        <taxon>Gammaproteobacteria</taxon>
        <taxon>Oceanospirillales</taxon>
        <taxon>Zooshikellaceae</taxon>
        <taxon>Zooshikella</taxon>
    </lineage>
</organism>
<evidence type="ECO:0000313" key="2">
    <source>
        <dbReference type="Proteomes" id="UP000257039"/>
    </source>
</evidence>
<gene>
    <name evidence="1" type="ORF">B9G39_28675</name>
</gene>